<dbReference type="Proteomes" id="UP000001929">
    <property type="component" value="Chromosome"/>
</dbReference>
<reference evidence="2 3" key="1">
    <citation type="journal article" date="2011" name="Stand. Genomic Sci.">
        <title>Complete genome sequence of Rhodospirillum rubrum type strain (S1).</title>
        <authorList>
            <person name="Munk A.C."/>
            <person name="Copeland A."/>
            <person name="Lucas S."/>
            <person name="Lapidus A."/>
            <person name="Del Rio T.G."/>
            <person name="Barry K."/>
            <person name="Detter J.C."/>
            <person name="Hammon N."/>
            <person name="Israni S."/>
            <person name="Pitluck S."/>
            <person name="Brettin T."/>
            <person name="Bruce D."/>
            <person name="Han C."/>
            <person name="Tapia R."/>
            <person name="Gilna P."/>
            <person name="Schmutz J."/>
            <person name="Larimer F."/>
            <person name="Land M."/>
            <person name="Kyrpides N.C."/>
            <person name="Mavromatis K."/>
            <person name="Richardson P."/>
            <person name="Rohde M."/>
            <person name="Goker M."/>
            <person name="Klenk H.P."/>
            <person name="Zhang Y."/>
            <person name="Roberts G.P."/>
            <person name="Reslewic S."/>
            <person name="Schwartz D.C."/>
        </authorList>
    </citation>
    <scope>NUCLEOTIDE SEQUENCE [LARGE SCALE GENOMIC DNA]</scope>
    <source>
        <strain evidence="3">ATCC 11170 / ATH 1.1.1 / DSM 467 / LMG 4362 / NCIMB 8255 / S1</strain>
    </source>
</reference>
<organism evidence="2 3">
    <name type="scientific">Rhodospirillum rubrum (strain ATCC 11170 / ATH 1.1.1 / DSM 467 / LMG 4362 / NCIMB 8255 / S1)</name>
    <dbReference type="NCBI Taxonomy" id="269796"/>
    <lineage>
        <taxon>Bacteria</taxon>
        <taxon>Pseudomonadati</taxon>
        <taxon>Pseudomonadota</taxon>
        <taxon>Alphaproteobacteria</taxon>
        <taxon>Rhodospirillales</taxon>
        <taxon>Rhodospirillaceae</taxon>
        <taxon>Rhodospirillum</taxon>
    </lineage>
</organism>
<evidence type="ECO:0000313" key="2">
    <source>
        <dbReference type="EMBL" id="ABC21952.1"/>
    </source>
</evidence>
<accession>Q2RV93</accession>
<sequence>MARLLCRVEGVNFGATVFDTNDLSTIRGASLALLALPETVSAALPSDAMLLYAGASQCAHIVDTALSADALAATVTKALAAADGPLAHLTTVVDVVAIKGGDEMDALNRAEARNHARQFRQWTLDPLPFTADAKDVGALEGARPGTVSSILPKGKGAPLLDPEAAATGGQPDRPLSEAVNAKRRHGSRKARQGFFTSQLAEQADAILGRGPDRLAFTDSLQDMVEGAPATIPPSARGKVAVVYADGNAFGKARKKAGVEVFSRQLGALRKTLLKEILRWFAAGARTPALAPLFAVDDGAQRHLRLETLLWGGDEALFAMPSWLALPFARGVFKVTEGWSIEGQPLTHAMGIVIADRKTPIRQLTALAHASADLAKAAGLNDRSSLTVDVFESLAPPDEPDALGEARETRFGTPGEGALARVLAFPATADDLDTLFKRLGTLKGTKQDEGFPRSQIYAALRAVTAKGARPLDPVAEDLAYAVLNDHDLRTGQDAMNPVNHRLPAIGGRPLAVDLVLLTTLWDYLHFEEANPPAFPEDQRGNP</sequence>
<feature type="compositionally biased region" description="Basic residues" evidence="1">
    <location>
        <begin position="181"/>
        <end position="191"/>
    </location>
</feature>
<dbReference type="Gene3D" id="3.30.70.270">
    <property type="match status" value="1"/>
</dbReference>
<dbReference type="RefSeq" id="WP_011388906.1">
    <property type="nucleotide sequence ID" value="NC_007643.1"/>
</dbReference>
<dbReference type="STRING" id="269796.Rru_A1151"/>
<dbReference type="PATRIC" id="fig|269796.9.peg.1211"/>
<dbReference type="KEGG" id="rru:Rru_A1151"/>
<proteinExistence type="predicted"/>
<feature type="region of interest" description="Disordered" evidence="1">
    <location>
        <begin position="150"/>
        <end position="191"/>
    </location>
</feature>
<dbReference type="HOGENOM" id="CLU_036473_0_0_5"/>
<evidence type="ECO:0000256" key="1">
    <source>
        <dbReference type="SAM" id="MobiDB-lite"/>
    </source>
</evidence>
<evidence type="ECO:0000313" key="3">
    <source>
        <dbReference type="Proteomes" id="UP000001929"/>
    </source>
</evidence>
<dbReference type="AlphaFoldDB" id="Q2RV93"/>
<keyword evidence="3" id="KW-1185">Reference proteome</keyword>
<protein>
    <submittedName>
        <fullName evidence="2">Uncharacterized protein</fullName>
    </submittedName>
</protein>
<gene>
    <name evidence="2" type="ordered locus">Rru_A1151</name>
</gene>
<dbReference type="eggNOG" id="COG1353">
    <property type="taxonomic scope" value="Bacteria"/>
</dbReference>
<dbReference type="InterPro" id="IPR043128">
    <property type="entry name" value="Rev_trsase/Diguanyl_cyclase"/>
</dbReference>
<dbReference type="EMBL" id="CP000230">
    <property type="protein sequence ID" value="ABC21952.1"/>
    <property type="molecule type" value="Genomic_DNA"/>
</dbReference>
<name>Q2RV93_RHORT</name>
<dbReference type="EnsemblBacteria" id="ABC21952">
    <property type="protein sequence ID" value="ABC21952"/>
    <property type="gene ID" value="Rru_A1151"/>
</dbReference>